<feature type="region of interest" description="Disordered" evidence="1">
    <location>
        <begin position="1"/>
        <end position="48"/>
    </location>
</feature>
<gene>
    <name evidence="2" type="ORF">Sangu_2165000</name>
</gene>
<proteinExistence type="predicted"/>
<feature type="compositionally biased region" description="Basic residues" evidence="1">
    <location>
        <begin position="1"/>
        <end position="11"/>
    </location>
</feature>
<reference evidence="2" key="2">
    <citation type="journal article" date="2024" name="Plant">
        <title>Genomic evolution and insights into agronomic trait innovations of Sesamum species.</title>
        <authorList>
            <person name="Miao H."/>
            <person name="Wang L."/>
            <person name="Qu L."/>
            <person name="Liu H."/>
            <person name="Sun Y."/>
            <person name="Le M."/>
            <person name="Wang Q."/>
            <person name="Wei S."/>
            <person name="Zheng Y."/>
            <person name="Lin W."/>
            <person name="Duan Y."/>
            <person name="Cao H."/>
            <person name="Xiong S."/>
            <person name="Wang X."/>
            <person name="Wei L."/>
            <person name="Li C."/>
            <person name="Ma Q."/>
            <person name="Ju M."/>
            <person name="Zhao R."/>
            <person name="Li G."/>
            <person name="Mu C."/>
            <person name="Tian Q."/>
            <person name="Mei H."/>
            <person name="Zhang T."/>
            <person name="Gao T."/>
            <person name="Zhang H."/>
        </authorList>
    </citation>
    <scope>NUCLEOTIDE SEQUENCE</scope>
    <source>
        <strain evidence="2">G01</strain>
    </source>
</reference>
<name>A0AAW2LDN6_9LAMI</name>
<feature type="region of interest" description="Disordered" evidence="1">
    <location>
        <begin position="63"/>
        <end position="90"/>
    </location>
</feature>
<organism evidence="2">
    <name type="scientific">Sesamum angustifolium</name>
    <dbReference type="NCBI Taxonomy" id="2727405"/>
    <lineage>
        <taxon>Eukaryota</taxon>
        <taxon>Viridiplantae</taxon>
        <taxon>Streptophyta</taxon>
        <taxon>Embryophyta</taxon>
        <taxon>Tracheophyta</taxon>
        <taxon>Spermatophyta</taxon>
        <taxon>Magnoliopsida</taxon>
        <taxon>eudicotyledons</taxon>
        <taxon>Gunneridae</taxon>
        <taxon>Pentapetalae</taxon>
        <taxon>asterids</taxon>
        <taxon>lamiids</taxon>
        <taxon>Lamiales</taxon>
        <taxon>Pedaliaceae</taxon>
        <taxon>Sesamum</taxon>
    </lineage>
</organism>
<sequence length="90" mass="9480">METARTTRRGRRGDEMATTTAMAKTEGETEGDVATWEGSGEATTWEKGEGKRRLWLEGKWEEGSGVEVGGGSGWAVTGLGVGRGGFAGGW</sequence>
<feature type="compositionally biased region" description="Gly residues" evidence="1">
    <location>
        <begin position="66"/>
        <end position="90"/>
    </location>
</feature>
<accession>A0AAW2LDN6</accession>
<evidence type="ECO:0000256" key="1">
    <source>
        <dbReference type="SAM" id="MobiDB-lite"/>
    </source>
</evidence>
<comment type="caution">
    <text evidence="2">The sequence shown here is derived from an EMBL/GenBank/DDBJ whole genome shotgun (WGS) entry which is preliminary data.</text>
</comment>
<reference evidence="2" key="1">
    <citation type="submission" date="2020-06" db="EMBL/GenBank/DDBJ databases">
        <authorList>
            <person name="Li T."/>
            <person name="Hu X."/>
            <person name="Zhang T."/>
            <person name="Song X."/>
            <person name="Zhang H."/>
            <person name="Dai N."/>
            <person name="Sheng W."/>
            <person name="Hou X."/>
            <person name="Wei L."/>
        </authorList>
    </citation>
    <scope>NUCLEOTIDE SEQUENCE</scope>
    <source>
        <strain evidence="2">G01</strain>
        <tissue evidence="2">Leaf</tissue>
    </source>
</reference>
<evidence type="ECO:0000313" key="2">
    <source>
        <dbReference type="EMBL" id="KAL0317507.1"/>
    </source>
</evidence>
<dbReference type="EMBL" id="JACGWK010000014">
    <property type="protein sequence ID" value="KAL0317507.1"/>
    <property type="molecule type" value="Genomic_DNA"/>
</dbReference>
<protein>
    <submittedName>
        <fullName evidence="2">Uncharacterized protein</fullName>
    </submittedName>
</protein>
<dbReference type="AlphaFoldDB" id="A0AAW2LDN6"/>